<dbReference type="Pfam" id="PF04241">
    <property type="entry name" value="DUF423"/>
    <property type="match status" value="1"/>
</dbReference>
<organism evidence="7 8">
    <name type="scientific">Sulfobacillus acidophilus</name>
    <dbReference type="NCBI Taxonomy" id="53633"/>
    <lineage>
        <taxon>Bacteria</taxon>
        <taxon>Bacillati</taxon>
        <taxon>Bacillota</taxon>
        <taxon>Clostridia</taxon>
        <taxon>Eubacteriales</taxon>
        <taxon>Clostridiales Family XVII. Incertae Sedis</taxon>
        <taxon>Sulfobacillus</taxon>
    </lineage>
</organism>
<gene>
    <name evidence="7" type="ORF">C7B45_00745</name>
</gene>
<reference evidence="7 8" key="1">
    <citation type="journal article" date="2014" name="BMC Genomics">
        <title>Comparison of environmental and isolate Sulfobacillus genomes reveals diverse carbon, sulfur, nitrogen, and hydrogen metabolisms.</title>
        <authorList>
            <person name="Justice N.B."/>
            <person name="Norman A."/>
            <person name="Brown C.T."/>
            <person name="Singh A."/>
            <person name="Thomas B.C."/>
            <person name="Banfield J.F."/>
        </authorList>
    </citation>
    <scope>NUCLEOTIDE SEQUENCE [LARGE SCALE GENOMIC DNA]</scope>
    <source>
        <strain evidence="7">AMDSBA3</strain>
    </source>
</reference>
<feature type="transmembrane region" description="Helical" evidence="6">
    <location>
        <begin position="68"/>
        <end position="93"/>
    </location>
</feature>
<feature type="transmembrane region" description="Helical" evidence="6">
    <location>
        <begin position="99"/>
        <end position="122"/>
    </location>
</feature>
<comment type="caution">
    <text evidence="7">The sequence shown here is derived from an EMBL/GenBank/DDBJ whole genome shotgun (WGS) entry which is preliminary data.</text>
</comment>
<proteinExistence type="inferred from homology"/>
<evidence type="ECO:0000256" key="5">
    <source>
        <dbReference type="ARBA" id="ARBA00023136"/>
    </source>
</evidence>
<evidence type="ECO:0000256" key="4">
    <source>
        <dbReference type="ARBA" id="ARBA00022989"/>
    </source>
</evidence>
<dbReference type="PANTHER" id="PTHR43461">
    <property type="entry name" value="TRANSMEMBRANE PROTEIN 256"/>
    <property type="match status" value="1"/>
</dbReference>
<sequence length="125" mass="13297">MASIVMTVGVALAFCGVGLGAFGAHGLTRRVTADRLKTYQTGVQYQLFHSLAILVTGLAAFRFAPAALLVWAAWLFVAGIVLFSGSLYFLALVRLPARWGVITPLGGLCFLGGWALWLVALATRL</sequence>
<evidence type="ECO:0000256" key="3">
    <source>
        <dbReference type="ARBA" id="ARBA00022692"/>
    </source>
</evidence>
<evidence type="ECO:0000256" key="1">
    <source>
        <dbReference type="ARBA" id="ARBA00004141"/>
    </source>
</evidence>
<feature type="transmembrane region" description="Helical" evidence="6">
    <location>
        <begin position="43"/>
        <end position="61"/>
    </location>
</feature>
<evidence type="ECO:0000313" key="8">
    <source>
        <dbReference type="Proteomes" id="UP000241848"/>
    </source>
</evidence>
<evidence type="ECO:0000256" key="2">
    <source>
        <dbReference type="ARBA" id="ARBA00009694"/>
    </source>
</evidence>
<dbReference type="GO" id="GO:0005886">
    <property type="term" value="C:plasma membrane"/>
    <property type="evidence" value="ECO:0007669"/>
    <property type="project" value="TreeGrafter"/>
</dbReference>
<dbReference type="InterPro" id="IPR006696">
    <property type="entry name" value="DUF423"/>
</dbReference>
<comment type="similarity">
    <text evidence="2">Belongs to the UPF0382 family.</text>
</comment>
<accession>A0A2T2WPK1</accession>
<dbReference type="PANTHER" id="PTHR43461:SF1">
    <property type="entry name" value="TRANSMEMBRANE PROTEIN 256"/>
    <property type="match status" value="1"/>
</dbReference>
<dbReference type="Proteomes" id="UP000241848">
    <property type="component" value="Unassembled WGS sequence"/>
</dbReference>
<name>A0A2T2WPK1_9FIRM</name>
<protein>
    <submittedName>
        <fullName evidence="7">DUF423 domain-containing protein</fullName>
    </submittedName>
</protein>
<dbReference type="AlphaFoldDB" id="A0A2T2WPK1"/>
<evidence type="ECO:0000313" key="7">
    <source>
        <dbReference type="EMBL" id="PSR24168.1"/>
    </source>
</evidence>
<dbReference type="EMBL" id="PXYV01000001">
    <property type="protein sequence ID" value="PSR24168.1"/>
    <property type="molecule type" value="Genomic_DNA"/>
</dbReference>
<keyword evidence="5 6" id="KW-0472">Membrane</keyword>
<evidence type="ECO:0000256" key="6">
    <source>
        <dbReference type="SAM" id="Phobius"/>
    </source>
</evidence>
<keyword evidence="4 6" id="KW-1133">Transmembrane helix</keyword>
<keyword evidence="3 6" id="KW-0812">Transmembrane</keyword>
<comment type="subcellular location">
    <subcellularLocation>
        <location evidence="1">Membrane</location>
        <topology evidence="1">Multi-pass membrane protein</topology>
    </subcellularLocation>
</comment>